<evidence type="ECO:0000313" key="1">
    <source>
        <dbReference type="EMBL" id="KAA3467297.1"/>
    </source>
</evidence>
<reference evidence="2" key="1">
    <citation type="journal article" date="2019" name="Plant Biotechnol. J.">
        <title>Genome sequencing of the Australian wild diploid species Gossypium australe highlights disease resistance and delayed gland morphogenesis.</title>
        <authorList>
            <person name="Cai Y."/>
            <person name="Cai X."/>
            <person name="Wang Q."/>
            <person name="Wang P."/>
            <person name="Zhang Y."/>
            <person name="Cai C."/>
            <person name="Xu Y."/>
            <person name="Wang K."/>
            <person name="Zhou Z."/>
            <person name="Wang C."/>
            <person name="Geng S."/>
            <person name="Li B."/>
            <person name="Dong Q."/>
            <person name="Hou Y."/>
            <person name="Wang H."/>
            <person name="Ai P."/>
            <person name="Liu Z."/>
            <person name="Yi F."/>
            <person name="Sun M."/>
            <person name="An G."/>
            <person name="Cheng J."/>
            <person name="Zhang Y."/>
            <person name="Shi Q."/>
            <person name="Xie Y."/>
            <person name="Shi X."/>
            <person name="Chang Y."/>
            <person name="Huang F."/>
            <person name="Chen Y."/>
            <person name="Hong S."/>
            <person name="Mi L."/>
            <person name="Sun Q."/>
            <person name="Zhang L."/>
            <person name="Zhou B."/>
            <person name="Peng R."/>
            <person name="Zhang X."/>
            <person name="Liu F."/>
        </authorList>
    </citation>
    <scope>NUCLEOTIDE SEQUENCE [LARGE SCALE GENOMIC DNA]</scope>
    <source>
        <strain evidence="2">cv. PA1801</strain>
    </source>
</reference>
<accession>A0A5B6VE22</accession>
<evidence type="ECO:0000313" key="2">
    <source>
        <dbReference type="Proteomes" id="UP000325315"/>
    </source>
</evidence>
<dbReference type="AlphaFoldDB" id="A0A5B6VE22"/>
<organism evidence="1 2">
    <name type="scientific">Gossypium australe</name>
    <dbReference type="NCBI Taxonomy" id="47621"/>
    <lineage>
        <taxon>Eukaryota</taxon>
        <taxon>Viridiplantae</taxon>
        <taxon>Streptophyta</taxon>
        <taxon>Embryophyta</taxon>
        <taxon>Tracheophyta</taxon>
        <taxon>Spermatophyta</taxon>
        <taxon>Magnoliopsida</taxon>
        <taxon>eudicotyledons</taxon>
        <taxon>Gunneridae</taxon>
        <taxon>Pentapetalae</taxon>
        <taxon>rosids</taxon>
        <taxon>malvids</taxon>
        <taxon>Malvales</taxon>
        <taxon>Malvaceae</taxon>
        <taxon>Malvoideae</taxon>
        <taxon>Gossypium</taxon>
    </lineage>
</organism>
<name>A0A5B6VE22_9ROSI</name>
<comment type="caution">
    <text evidence="1">The sequence shown here is derived from an EMBL/GenBank/DDBJ whole genome shotgun (WGS) entry which is preliminary data.</text>
</comment>
<gene>
    <name evidence="1" type="ORF">EPI10_002321</name>
</gene>
<proteinExistence type="predicted"/>
<dbReference type="Proteomes" id="UP000325315">
    <property type="component" value="Unassembled WGS sequence"/>
</dbReference>
<protein>
    <submittedName>
        <fullName evidence="1">Uncharacterized protein</fullName>
    </submittedName>
</protein>
<dbReference type="EMBL" id="SMMG02000007">
    <property type="protein sequence ID" value="KAA3467297.1"/>
    <property type="molecule type" value="Genomic_DNA"/>
</dbReference>
<keyword evidence="2" id="KW-1185">Reference proteome</keyword>
<sequence>MLSGLRPSIRAEMEGRRKLLRMRLRTRHRIWWSEVEISAFQRPRKVDEQISVSKHHLYADCGANNGGVTEGLLRHCGAKVGILLGRLRREGFRKP</sequence>